<evidence type="ECO:0000256" key="3">
    <source>
        <dbReference type="ARBA" id="ARBA00023163"/>
    </source>
</evidence>
<dbReference type="SUPFAM" id="SSF55781">
    <property type="entry name" value="GAF domain-like"/>
    <property type="match status" value="1"/>
</dbReference>
<dbReference type="GO" id="GO:0003700">
    <property type="term" value="F:DNA-binding transcription factor activity"/>
    <property type="evidence" value="ECO:0007669"/>
    <property type="project" value="TreeGrafter"/>
</dbReference>
<sequence>MNDSGTKSIADRVLQVLACVAKAGRPMGAKRIASQVGMPLSTVYRHLAVLKKWGLLQEHMTTGLFEPGATGVQLAWGFDQNSNLINQSRDEISALVERTGESVGLLVYSNEQMVCIAMEECSRSLRCSFTKGRAHSLMHGASAKSLLAFLPAELRQRLMQEQLGDTPQCLQALEKEIIEIRKNRFATSDSEVDLGVWGVSVPLISHDETLQGTITLMAPSLRVGPREAELIHLTKKAGSRISNRF</sequence>
<proteinExistence type="predicted"/>
<dbReference type="GO" id="GO:0003677">
    <property type="term" value="F:DNA binding"/>
    <property type="evidence" value="ECO:0007669"/>
    <property type="project" value="UniProtKB-KW"/>
</dbReference>
<dbReference type="InterPro" id="IPR014757">
    <property type="entry name" value="Tscrpt_reg_IclR_C"/>
</dbReference>
<dbReference type="GO" id="GO:0045892">
    <property type="term" value="P:negative regulation of DNA-templated transcription"/>
    <property type="evidence" value="ECO:0007669"/>
    <property type="project" value="TreeGrafter"/>
</dbReference>
<dbReference type="Gene3D" id="1.10.10.10">
    <property type="entry name" value="Winged helix-like DNA-binding domain superfamily/Winged helix DNA-binding domain"/>
    <property type="match status" value="1"/>
</dbReference>
<dbReference type="InterPro" id="IPR036390">
    <property type="entry name" value="WH_DNA-bd_sf"/>
</dbReference>
<feature type="domain" description="HTH iclR-type" evidence="6">
    <location>
        <begin position="7"/>
        <end position="69"/>
    </location>
</feature>
<protein>
    <recommendedName>
        <fullName evidence="4">HTH-type transcriptional repressor AllR</fullName>
    </recommendedName>
    <alternativeName>
        <fullName evidence="5">Negative regulator of allantoin and glyoxylate utilization operons</fullName>
    </alternativeName>
</protein>
<evidence type="ECO:0000259" key="6">
    <source>
        <dbReference type="PROSITE" id="PS51077"/>
    </source>
</evidence>
<dbReference type="PROSITE" id="PS51078">
    <property type="entry name" value="ICLR_ED"/>
    <property type="match status" value="1"/>
</dbReference>
<dbReference type="SUPFAM" id="SSF46785">
    <property type="entry name" value="Winged helix' DNA-binding domain"/>
    <property type="match status" value="1"/>
</dbReference>
<evidence type="ECO:0000256" key="4">
    <source>
        <dbReference type="ARBA" id="ARBA00040379"/>
    </source>
</evidence>
<dbReference type="InterPro" id="IPR036388">
    <property type="entry name" value="WH-like_DNA-bd_sf"/>
</dbReference>
<evidence type="ECO:0000313" key="9">
    <source>
        <dbReference type="Proteomes" id="UP000379480"/>
    </source>
</evidence>
<keyword evidence="1" id="KW-0805">Transcription regulation</keyword>
<dbReference type="PANTHER" id="PTHR30136:SF24">
    <property type="entry name" value="HTH-TYPE TRANSCRIPTIONAL REPRESSOR ALLR"/>
    <property type="match status" value="1"/>
</dbReference>
<dbReference type="PANTHER" id="PTHR30136">
    <property type="entry name" value="HELIX-TURN-HELIX TRANSCRIPTIONAL REGULATOR, ICLR FAMILY"/>
    <property type="match status" value="1"/>
</dbReference>
<dbReference type="Gene3D" id="3.30.450.40">
    <property type="match status" value="1"/>
</dbReference>
<dbReference type="InterPro" id="IPR005471">
    <property type="entry name" value="Tscrpt_reg_IclR_N"/>
</dbReference>
<dbReference type="InterPro" id="IPR029016">
    <property type="entry name" value="GAF-like_dom_sf"/>
</dbReference>
<reference evidence="8 9" key="1">
    <citation type="submission" date="2019-09" db="EMBL/GenBank/DDBJ databases">
        <authorList>
            <person name="Chandra G."/>
            <person name="Truman W A."/>
        </authorList>
    </citation>
    <scope>NUCLEOTIDE SEQUENCE [LARGE SCALE GENOMIC DNA]</scope>
    <source>
        <strain evidence="8">PS723</strain>
    </source>
</reference>
<evidence type="ECO:0000256" key="1">
    <source>
        <dbReference type="ARBA" id="ARBA00023015"/>
    </source>
</evidence>
<dbReference type="AlphaFoldDB" id="A0A5E6ZUH2"/>
<dbReference type="InterPro" id="IPR050707">
    <property type="entry name" value="HTH_MetabolicPath_Reg"/>
</dbReference>
<dbReference type="SMART" id="SM00346">
    <property type="entry name" value="HTH_ICLR"/>
    <property type="match status" value="1"/>
</dbReference>
<dbReference type="OrthoDB" id="9807558at2"/>
<evidence type="ECO:0000313" key="8">
    <source>
        <dbReference type="EMBL" id="VVN68334.1"/>
    </source>
</evidence>
<organism evidence="8 9">
    <name type="scientific">Pseudomonas fluorescens</name>
    <dbReference type="NCBI Taxonomy" id="294"/>
    <lineage>
        <taxon>Bacteria</taxon>
        <taxon>Pseudomonadati</taxon>
        <taxon>Pseudomonadota</taxon>
        <taxon>Gammaproteobacteria</taxon>
        <taxon>Pseudomonadales</taxon>
        <taxon>Pseudomonadaceae</taxon>
        <taxon>Pseudomonas</taxon>
    </lineage>
</organism>
<feature type="domain" description="IclR-ED" evidence="7">
    <location>
        <begin position="70"/>
        <end position="245"/>
    </location>
</feature>
<dbReference type="Pfam" id="PF01614">
    <property type="entry name" value="IclR_C"/>
    <property type="match status" value="1"/>
</dbReference>
<evidence type="ECO:0000259" key="7">
    <source>
        <dbReference type="PROSITE" id="PS51078"/>
    </source>
</evidence>
<name>A0A5E6ZUH2_PSEFL</name>
<keyword evidence="3" id="KW-0804">Transcription</keyword>
<dbReference type="EMBL" id="CABVHY010000001">
    <property type="protein sequence ID" value="VVN68334.1"/>
    <property type="molecule type" value="Genomic_DNA"/>
</dbReference>
<accession>A0A5E6ZUH2</accession>
<gene>
    <name evidence="8" type="ORF">PS723_00243</name>
</gene>
<dbReference type="InterPro" id="IPR011991">
    <property type="entry name" value="ArsR-like_HTH"/>
</dbReference>
<dbReference type="Proteomes" id="UP000379480">
    <property type="component" value="Unassembled WGS sequence"/>
</dbReference>
<keyword evidence="2" id="KW-0238">DNA-binding</keyword>
<evidence type="ECO:0000256" key="2">
    <source>
        <dbReference type="ARBA" id="ARBA00023125"/>
    </source>
</evidence>
<evidence type="ECO:0000256" key="5">
    <source>
        <dbReference type="ARBA" id="ARBA00042627"/>
    </source>
</evidence>
<dbReference type="Pfam" id="PF09339">
    <property type="entry name" value="HTH_IclR"/>
    <property type="match status" value="1"/>
</dbReference>
<dbReference type="CDD" id="cd00090">
    <property type="entry name" value="HTH_ARSR"/>
    <property type="match status" value="1"/>
</dbReference>
<dbReference type="PROSITE" id="PS51077">
    <property type="entry name" value="HTH_ICLR"/>
    <property type="match status" value="1"/>
</dbReference>